<dbReference type="GO" id="GO:0016874">
    <property type="term" value="F:ligase activity"/>
    <property type="evidence" value="ECO:0007669"/>
    <property type="project" value="UniProtKB-KW"/>
</dbReference>
<dbReference type="InterPro" id="IPR042099">
    <property type="entry name" value="ANL_N_sf"/>
</dbReference>
<comment type="caution">
    <text evidence="1">The sequence shown here is derived from an EMBL/GenBank/DDBJ whole genome shotgun (WGS) entry which is preliminary data.</text>
</comment>
<dbReference type="Gene3D" id="3.40.50.12780">
    <property type="entry name" value="N-terminal domain of ligase-like"/>
    <property type="match status" value="1"/>
</dbReference>
<dbReference type="InterPro" id="IPR053158">
    <property type="entry name" value="CapK_Type1_Caps_Biosynth"/>
</dbReference>
<dbReference type="PANTHER" id="PTHR36932">
    <property type="entry name" value="CAPSULAR POLYSACCHARIDE BIOSYNTHESIS PROTEIN"/>
    <property type="match status" value="1"/>
</dbReference>
<dbReference type="RefSeq" id="WP_147666167.1">
    <property type="nucleotide sequence ID" value="NZ_VDUW01000002.1"/>
</dbReference>
<dbReference type="OrthoDB" id="580775at2"/>
<name>A0A5C8NZK9_9BACI</name>
<dbReference type="EMBL" id="VDUW01000002">
    <property type="protein sequence ID" value="TXL66768.1"/>
    <property type="molecule type" value="Genomic_DNA"/>
</dbReference>
<dbReference type="Proteomes" id="UP000321574">
    <property type="component" value="Unassembled WGS sequence"/>
</dbReference>
<dbReference type="AlphaFoldDB" id="A0A5C8NZK9"/>
<proteinExistence type="predicted"/>
<evidence type="ECO:0000313" key="1">
    <source>
        <dbReference type="EMBL" id="TXL66768.1"/>
    </source>
</evidence>
<evidence type="ECO:0000313" key="2">
    <source>
        <dbReference type="Proteomes" id="UP000321574"/>
    </source>
</evidence>
<keyword evidence="1" id="KW-0436">Ligase</keyword>
<protein>
    <submittedName>
        <fullName evidence="1">Phenylacetate--CoA ligase family protein</fullName>
    </submittedName>
</protein>
<sequence length="440" mass="50229">MFGKALCKLRGLAFWRLDSVKGNSVRNAYNKIKEIDHIDSRSDRVIKYQENALNKLIVHATDTTDFYKPFKGAVLKDFPVIDKHLINEHKKEFMSNIYNKNNLIAMSTSGSTGTPFICYQNKEKKKRVNAEVIYYSEKAGYSVGKNLIFLRALTEKSKKTKIHQWIQNESLIDISHLDNKNIEGILGEIEKASSSGSMILAYASTLDVLKDYFKRNGNSKIGESNITGIVSSSEMLFDDTRDSISKAFNCQCFSRYSNQENGIIGQDDRINNAFLLNEANYLVEIFKENEDTPVSEGEVGRIVITDLYNYAMPLIRYDTGDIGTTTFVNYNGIQKRAISNFGGRKIDIVYDCYGNRLSPHIISNNFWSFPEIKQFQFIQETSNQYTIKICADRKLVKENELKDILFNLLGKKAQIKLELVDQIPVLSSGKRKYVINRMNG</sequence>
<accession>A0A5C8NZK9</accession>
<gene>
    <name evidence="1" type="ORF">FHP05_05140</name>
</gene>
<dbReference type="SUPFAM" id="SSF56801">
    <property type="entry name" value="Acetyl-CoA synthetase-like"/>
    <property type="match status" value="1"/>
</dbReference>
<reference evidence="1 2" key="1">
    <citation type="submission" date="2019-06" db="EMBL/GenBank/DDBJ databases">
        <title>Cerasibacillus sp. nov., isolated from maize field.</title>
        <authorList>
            <person name="Lin S.-Y."/>
            <person name="Tsai C.-F."/>
            <person name="Young C.-C."/>
        </authorList>
    </citation>
    <scope>NUCLEOTIDE SEQUENCE [LARGE SCALE GENOMIC DNA]</scope>
    <source>
        <strain evidence="1 2">CC-CFT480</strain>
    </source>
</reference>
<dbReference type="PANTHER" id="PTHR36932:SF1">
    <property type="entry name" value="CAPSULAR POLYSACCHARIDE BIOSYNTHESIS PROTEIN"/>
    <property type="match status" value="1"/>
</dbReference>
<organism evidence="1 2">
    <name type="scientific">Cerasibacillus terrae</name>
    <dbReference type="NCBI Taxonomy" id="2498845"/>
    <lineage>
        <taxon>Bacteria</taxon>
        <taxon>Bacillati</taxon>
        <taxon>Bacillota</taxon>
        <taxon>Bacilli</taxon>
        <taxon>Bacillales</taxon>
        <taxon>Bacillaceae</taxon>
        <taxon>Cerasibacillus</taxon>
    </lineage>
</organism>
<keyword evidence="2" id="KW-1185">Reference proteome</keyword>